<proteinExistence type="predicted"/>
<comment type="caution">
    <text evidence="2">The sequence shown here is derived from an EMBL/GenBank/DDBJ whole genome shotgun (WGS) entry which is preliminary data.</text>
</comment>
<dbReference type="RefSeq" id="WP_183985211.1">
    <property type="nucleotide sequence ID" value="NZ_JACHHG010000003.1"/>
</dbReference>
<dbReference type="EMBL" id="JACHHG010000003">
    <property type="protein sequence ID" value="MBB6097605.1"/>
    <property type="molecule type" value="Genomic_DNA"/>
</dbReference>
<keyword evidence="1" id="KW-0812">Transmembrane</keyword>
<feature type="transmembrane region" description="Helical" evidence="1">
    <location>
        <begin position="61"/>
        <end position="84"/>
    </location>
</feature>
<gene>
    <name evidence="2" type="ORF">HNR42_001022</name>
</gene>
<dbReference type="Proteomes" id="UP000569951">
    <property type="component" value="Unassembled WGS sequence"/>
</dbReference>
<keyword evidence="1" id="KW-1133">Transmembrane helix</keyword>
<name>A0A841I0V5_9DEIO</name>
<evidence type="ECO:0000313" key="3">
    <source>
        <dbReference type="Proteomes" id="UP000569951"/>
    </source>
</evidence>
<evidence type="ECO:0000256" key="1">
    <source>
        <dbReference type="SAM" id="Phobius"/>
    </source>
</evidence>
<sequence>MQQVVSVAKNRHEAALAIRNLIEQGFDREQVGFMVNDSVAELELASDTGVSRIRRSPMGGLSGAFFGAVIGLALGVVLAVLYGLLVARGLAPAIVIDNMRTGMIFGGAFGMLLGGALGALNGIIGANNHSTLRALGLDDHEINDYIRQLRRGRVLIIVDDPDESRVGLARSLIDPAHTVKPI</sequence>
<feature type="transmembrane region" description="Helical" evidence="1">
    <location>
        <begin position="104"/>
        <end position="124"/>
    </location>
</feature>
<reference evidence="2 3" key="1">
    <citation type="submission" date="2020-08" db="EMBL/GenBank/DDBJ databases">
        <title>Genomic Encyclopedia of Type Strains, Phase IV (KMG-IV): sequencing the most valuable type-strain genomes for metagenomic binning, comparative biology and taxonomic classification.</title>
        <authorList>
            <person name="Goeker M."/>
        </authorList>
    </citation>
    <scope>NUCLEOTIDE SEQUENCE [LARGE SCALE GENOMIC DNA]</scope>
    <source>
        <strain evidence="2 3">DSM 21458</strain>
    </source>
</reference>
<dbReference type="AlphaFoldDB" id="A0A841I0V5"/>
<evidence type="ECO:0000313" key="2">
    <source>
        <dbReference type="EMBL" id="MBB6097605.1"/>
    </source>
</evidence>
<protein>
    <submittedName>
        <fullName evidence="2">Putative membrane protein</fullName>
    </submittedName>
</protein>
<organism evidence="2 3">
    <name type="scientific">Deinobacterium chartae</name>
    <dbReference type="NCBI Taxonomy" id="521158"/>
    <lineage>
        <taxon>Bacteria</taxon>
        <taxon>Thermotogati</taxon>
        <taxon>Deinococcota</taxon>
        <taxon>Deinococci</taxon>
        <taxon>Deinococcales</taxon>
        <taxon>Deinococcaceae</taxon>
        <taxon>Deinobacterium</taxon>
    </lineage>
</organism>
<accession>A0A841I0V5</accession>
<keyword evidence="3" id="KW-1185">Reference proteome</keyword>
<keyword evidence="1" id="KW-0472">Membrane</keyword>